<dbReference type="Proteomes" id="UP000557717">
    <property type="component" value="Unassembled WGS sequence"/>
</dbReference>
<evidence type="ECO:0000256" key="1">
    <source>
        <dbReference type="ARBA" id="ARBA00004651"/>
    </source>
</evidence>
<evidence type="ECO:0000256" key="6">
    <source>
        <dbReference type="ARBA" id="ARBA00023136"/>
    </source>
</evidence>
<dbReference type="Pfam" id="PF21082">
    <property type="entry name" value="MS_channel_3rd"/>
    <property type="match status" value="1"/>
</dbReference>
<protein>
    <submittedName>
        <fullName evidence="11">Small-conductance mechanosensitive channel</fullName>
    </submittedName>
</protein>
<feature type="transmembrane region" description="Helical" evidence="7">
    <location>
        <begin position="23"/>
        <end position="45"/>
    </location>
</feature>
<evidence type="ECO:0000256" key="3">
    <source>
        <dbReference type="ARBA" id="ARBA00022475"/>
    </source>
</evidence>
<dbReference type="RefSeq" id="WP_184018865.1">
    <property type="nucleotide sequence ID" value="NZ_JACHFD010000010.1"/>
</dbReference>
<dbReference type="Gene3D" id="1.10.287.1260">
    <property type="match status" value="1"/>
</dbReference>
<dbReference type="InterPro" id="IPR006685">
    <property type="entry name" value="MscS_channel_2nd"/>
</dbReference>
<keyword evidence="12" id="KW-1185">Reference proteome</keyword>
<dbReference type="SUPFAM" id="SSF82689">
    <property type="entry name" value="Mechanosensitive channel protein MscS (YggB), C-terminal domain"/>
    <property type="match status" value="1"/>
</dbReference>
<dbReference type="SUPFAM" id="SSF82861">
    <property type="entry name" value="Mechanosensitive channel protein MscS (YggB), transmembrane region"/>
    <property type="match status" value="1"/>
</dbReference>
<dbReference type="InterPro" id="IPR045275">
    <property type="entry name" value="MscS_archaea/bacteria_type"/>
</dbReference>
<feature type="domain" description="Mechanosensitive ion channel MscS" evidence="8">
    <location>
        <begin position="105"/>
        <end position="167"/>
    </location>
</feature>
<dbReference type="InterPro" id="IPR023408">
    <property type="entry name" value="MscS_beta-dom_sf"/>
</dbReference>
<evidence type="ECO:0000259" key="9">
    <source>
        <dbReference type="Pfam" id="PF21082"/>
    </source>
</evidence>
<evidence type="ECO:0000313" key="12">
    <source>
        <dbReference type="Proteomes" id="UP000557717"/>
    </source>
</evidence>
<dbReference type="PANTHER" id="PTHR30221:SF1">
    <property type="entry name" value="SMALL-CONDUCTANCE MECHANOSENSITIVE CHANNEL"/>
    <property type="match status" value="1"/>
</dbReference>
<dbReference type="InterPro" id="IPR010920">
    <property type="entry name" value="LSM_dom_sf"/>
</dbReference>
<keyword evidence="4 7" id="KW-0812">Transmembrane</keyword>
<dbReference type="PANTHER" id="PTHR30221">
    <property type="entry name" value="SMALL-CONDUCTANCE MECHANOSENSITIVE CHANNEL"/>
    <property type="match status" value="1"/>
</dbReference>
<feature type="domain" description="Mechanosensitive ion channel transmembrane helices 2/3" evidence="10">
    <location>
        <begin position="63"/>
        <end position="103"/>
    </location>
</feature>
<dbReference type="Gene3D" id="3.30.70.100">
    <property type="match status" value="1"/>
</dbReference>
<dbReference type="EMBL" id="JACHFD010000010">
    <property type="protein sequence ID" value="MBB5352113.1"/>
    <property type="molecule type" value="Genomic_DNA"/>
</dbReference>
<dbReference type="Pfam" id="PF21088">
    <property type="entry name" value="MS_channel_1st"/>
    <property type="match status" value="1"/>
</dbReference>
<feature type="transmembrane region" description="Helical" evidence="7">
    <location>
        <begin position="66"/>
        <end position="88"/>
    </location>
</feature>
<dbReference type="InterPro" id="IPR011066">
    <property type="entry name" value="MscS_channel_C_sf"/>
</dbReference>
<evidence type="ECO:0000256" key="2">
    <source>
        <dbReference type="ARBA" id="ARBA00008017"/>
    </source>
</evidence>
<organism evidence="11 12">
    <name type="scientific">Haloferula luteola</name>
    <dbReference type="NCBI Taxonomy" id="595692"/>
    <lineage>
        <taxon>Bacteria</taxon>
        <taxon>Pseudomonadati</taxon>
        <taxon>Verrucomicrobiota</taxon>
        <taxon>Verrucomicrobiia</taxon>
        <taxon>Verrucomicrobiales</taxon>
        <taxon>Verrucomicrobiaceae</taxon>
        <taxon>Haloferula</taxon>
    </lineage>
</organism>
<comment type="subcellular location">
    <subcellularLocation>
        <location evidence="1">Cell membrane</location>
        <topology evidence="1">Multi-pass membrane protein</topology>
    </subcellularLocation>
</comment>
<accession>A0A840V3M0</accession>
<proteinExistence type="inferred from homology"/>
<sequence>MIPKLDPKDLWISFMESDTPGHLMRAVFIALVGLPLVALGSRVLARILRARFGDQGGRLLARILRYAGFIIVCVTILQQFGFNLAAVLGAAGVAGVAIGFASQTSLSNLISGLFIVGERPFEKGDVVEIAGITGIVEEIGLMALTVRTFDNRSVRIPNETLVKTNVTTVTRYPIRRVDTEVGVAYDESIAKVMEVLRKVAEDHPHVLDEPAPLVVFTGFGDSSLNFLLGTWGVKEDYLTVKNEIPLKIKEAFDREGIEIPFPHLVLASGKAMQAIPVDMGGVLKTEAE</sequence>
<keyword evidence="6 7" id="KW-0472">Membrane</keyword>
<feature type="domain" description="Mechanosensitive ion channel MscS C-terminal" evidence="9">
    <location>
        <begin position="177"/>
        <end position="259"/>
    </location>
</feature>
<dbReference type="GO" id="GO:0008381">
    <property type="term" value="F:mechanosensitive monoatomic ion channel activity"/>
    <property type="evidence" value="ECO:0007669"/>
    <property type="project" value="InterPro"/>
</dbReference>
<dbReference type="SUPFAM" id="SSF50182">
    <property type="entry name" value="Sm-like ribonucleoproteins"/>
    <property type="match status" value="1"/>
</dbReference>
<comment type="similarity">
    <text evidence="2">Belongs to the MscS (TC 1.A.23) family.</text>
</comment>
<dbReference type="GO" id="GO:0005886">
    <property type="term" value="C:plasma membrane"/>
    <property type="evidence" value="ECO:0007669"/>
    <property type="project" value="UniProtKB-SubCell"/>
</dbReference>
<dbReference type="Gene3D" id="2.30.30.60">
    <property type="match status" value="1"/>
</dbReference>
<dbReference type="InterPro" id="IPR049142">
    <property type="entry name" value="MS_channel_1st"/>
</dbReference>
<evidence type="ECO:0000256" key="7">
    <source>
        <dbReference type="SAM" id="Phobius"/>
    </source>
</evidence>
<evidence type="ECO:0000313" key="11">
    <source>
        <dbReference type="EMBL" id="MBB5352113.1"/>
    </source>
</evidence>
<reference evidence="11 12" key="1">
    <citation type="submission" date="2020-08" db="EMBL/GenBank/DDBJ databases">
        <title>Genomic Encyclopedia of Type Strains, Phase IV (KMG-IV): sequencing the most valuable type-strain genomes for metagenomic binning, comparative biology and taxonomic classification.</title>
        <authorList>
            <person name="Goeker M."/>
        </authorList>
    </citation>
    <scope>NUCLEOTIDE SEQUENCE [LARGE SCALE GENOMIC DNA]</scope>
    <source>
        <strain evidence="11 12">YC6886</strain>
    </source>
</reference>
<dbReference type="Pfam" id="PF00924">
    <property type="entry name" value="MS_channel_2nd"/>
    <property type="match status" value="1"/>
</dbReference>
<gene>
    <name evidence="11" type="ORF">HNR46_002354</name>
</gene>
<evidence type="ECO:0000256" key="4">
    <source>
        <dbReference type="ARBA" id="ARBA00022692"/>
    </source>
</evidence>
<comment type="caution">
    <text evidence="11">The sequence shown here is derived from an EMBL/GenBank/DDBJ whole genome shotgun (WGS) entry which is preliminary data.</text>
</comment>
<keyword evidence="3" id="KW-1003">Cell membrane</keyword>
<dbReference type="InterPro" id="IPR011014">
    <property type="entry name" value="MscS_channel_TM-2"/>
</dbReference>
<dbReference type="InterPro" id="IPR049278">
    <property type="entry name" value="MS_channel_C"/>
</dbReference>
<evidence type="ECO:0000256" key="5">
    <source>
        <dbReference type="ARBA" id="ARBA00022989"/>
    </source>
</evidence>
<dbReference type="AlphaFoldDB" id="A0A840V3M0"/>
<evidence type="ECO:0000259" key="10">
    <source>
        <dbReference type="Pfam" id="PF21088"/>
    </source>
</evidence>
<keyword evidence="5 7" id="KW-1133">Transmembrane helix</keyword>
<name>A0A840V3M0_9BACT</name>
<evidence type="ECO:0000259" key="8">
    <source>
        <dbReference type="Pfam" id="PF00924"/>
    </source>
</evidence>